<dbReference type="EMBL" id="QGTQ01000004">
    <property type="protein sequence ID" value="PWW05600.1"/>
    <property type="molecule type" value="Genomic_DNA"/>
</dbReference>
<proteinExistence type="predicted"/>
<dbReference type="InterPro" id="IPR036736">
    <property type="entry name" value="ACP-like_sf"/>
</dbReference>
<sequence length="85" mass="9836">MKQTELFEEIVVMISHTFAIPQSRITLETSIRESITNSPIELYDFLDELENNMGITILDDDRYMDLATVADLVHYVQRELAVSQD</sequence>
<evidence type="ECO:0000313" key="2">
    <source>
        <dbReference type="Proteomes" id="UP000246635"/>
    </source>
</evidence>
<dbReference type="OrthoDB" id="9804551at2"/>
<organism evidence="1 2">
    <name type="scientific">Paenibacillus cellulosilyticus</name>
    <dbReference type="NCBI Taxonomy" id="375489"/>
    <lineage>
        <taxon>Bacteria</taxon>
        <taxon>Bacillati</taxon>
        <taxon>Bacillota</taxon>
        <taxon>Bacilli</taxon>
        <taxon>Bacillales</taxon>
        <taxon>Paenibacillaceae</taxon>
        <taxon>Paenibacillus</taxon>
    </lineage>
</organism>
<dbReference type="Gene3D" id="1.10.1200.10">
    <property type="entry name" value="ACP-like"/>
    <property type="match status" value="1"/>
</dbReference>
<evidence type="ECO:0008006" key="3">
    <source>
        <dbReference type="Google" id="ProtNLM"/>
    </source>
</evidence>
<dbReference type="SUPFAM" id="SSF47336">
    <property type="entry name" value="ACP-like"/>
    <property type="match status" value="1"/>
</dbReference>
<keyword evidence="2" id="KW-1185">Reference proteome</keyword>
<gene>
    <name evidence="1" type="ORF">DFQ01_104160</name>
</gene>
<dbReference type="RefSeq" id="WP_110043437.1">
    <property type="nucleotide sequence ID" value="NZ_CP054612.1"/>
</dbReference>
<dbReference type="AlphaFoldDB" id="A0A2V2YXJ1"/>
<protein>
    <recommendedName>
        <fullName evidence="3">Acyl carrier protein</fullName>
    </recommendedName>
</protein>
<reference evidence="1 2" key="1">
    <citation type="submission" date="2018-05" db="EMBL/GenBank/DDBJ databases">
        <title>Genomic Encyclopedia of Type Strains, Phase III (KMG-III): the genomes of soil and plant-associated and newly described type strains.</title>
        <authorList>
            <person name="Whitman W."/>
        </authorList>
    </citation>
    <scope>NUCLEOTIDE SEQUENCE [LARGE SCALE GENOMIC DNA]</scope>
    <source>
        <strain evidence="1 2">CECT 5696</strain>
    </source>
</reference>
<accession>A0A2V2YXJ1</accession>
<comment type="caution">
    <text evidence="1">The sequence shown here is derived from an EMBL/GenBank/DDBJ whole genome shotgun (WGS) entry which is preliminary data.</text>
</comment>
<evidence type="ECO:0000313" key="1">
    <source>
        <dbReference type="EMBL" id="PWW05600.1"/>
    </source>
</evidence>
<name>A0A2V2YXJ1_9BACL</name>
<dbReference type="Proteomes" id="UP000246635">
    <property type="component" value="Unassembled WGS sequence"/>
</dbReference>